<evidence type="ECO:0000259" key="9">
    <source>
        <dbReference type="Pfam" id="PF23368"/>
    </source>
</evidence>
<comment type="cofactor">
    <cofactor evidence="6">
        <name>Zn(2+)</name>
        <dbReference type="ChEBI" id="CHEBI:29105"/>
    </cofactor>
    <text evidence="6">Binds 1 zinc ion per subunit.</text>
</comment>
<sequence>MSTLFRTDIAPEPYEEAAEYLDGHSATPHPVTLRIDELSAKLEIIGEDIRVRWLLTDIREIPDQAGNDMMVLRERGNTLRRVILRNRSLAPRLPYRTRSAPVTNRLRLTGWAFGAVASVALIIFVLVPTMANQLANFIPPEGERALAEATLDQIRSALDETGLQGVRTCTSVDGTAALKKIETRLTSVMPDAPELTVFVLDHGMVNAFTLPGGYLVFFRGLLDNAGSAEQVAAVFAHEMGHVISRDPTRHALRSAGSIGVLGLLFGDFAGGAMVLFLTERLIDAQYSQETESHADTFAQDLLIRAGIAPSALADMFARFRALGPEPTEMEKHFLSHPDLGDRIASARAATPAEFLTEPVLTDREWQALQGICD</sequence>
<reference evidence="10 11" key="1">
    <citation type="submission" date="2024-01" db="EMBL/GenBank/DDBJ databases">
        <title>Mesobacterium rodlantinim sp. nov., isolated from shallow sea hydrothermal systems off Kueishantao Island.</title>
        <authorList>
            <person name="Su Z."/>
            <person name="Tang K."/>
        </authorList>
    </citation>
    <scope>NUCLEOTIDE SEQUENCE [LARGE SCALE GENOMIC DNA]</scope>
    <source>
        <strain evidence="10 11">TK19101</strain>
    </source>
</reference>
<keyword evidence="5 6" id="KW-0482">Metalloprotease</keyword>
<evidence type="ECO:0000259" key="8">
    <source>
        <dbReference type="Pfam" id="PF01435"/>
    </source>
</evidence>
<dbReference type="InterPro" id="IPR001915">
    <property type="entry name" value="Peptidase_M48"/>
</dbReference>
<evidence type="ECO:0000256" key="5">
    <source>
        <dbReference type="ARBA" id="ARBA00023049"/>
    </source>
</evidence>
<evidence type="ECO:0000313" key="11">
    <source>
        <dbReference type="Proteomes" id="UP001348149"/>
    </source>
</evidence>
<proteinExistence type="inferred from homology"/>
<keyword evidence="1 6" id="KW-0645">Protease</keyword>
<feature type="domain" description="Peptidase M48" evidence="8">
    <location>
        <begin position="190"/>
        <end position="348"/>
    </location>
</feature>
<gene>
    <name evidence="10" type="ORF">VK792_09395</name>
</gene>
<keyword evidence="3 6" id="KW-0378">Hydrolase</keyword>
<keyword evidence="7" id="KW-0812">Transmembrane</keyword>
<evidence type="ECO:0000256" key="1">
    <source>
        <dbReference type="ARBA" id="ARBA00022670"/>
    </source>
</evidence>
<keyword evidence="2" id="KW-0479">Metal-binding</keyword>
<keyword evidence="7" id="KW-1133">Transmembrane helix</keyword>
<evidence type="ECO:0000313" key="10">
    <source>
        <dbReference type="EMBL" id="MEC3861497.1"/>
    </source>
</evidence>
<keyword evidence="4 6" id="KW-0862">Zinc</keyword>
<dbReference type="Proteomes" id="UP001348149">
    <property type="component" value="Unassembled WGS sequence"/>
</dbReference>
<comment type="similarity">
    <text evidence="6">Belongs to the peptidase M48 family.</text>
</comment>
<dbReference type="Pfam" id="PF23368">
    <property type="entry name" value="DUF7092"/>
    <property type="match status" value="1"/>
</dbReference>
<dbReference type="Pfam" id="PF01435">
    <property type="entry name" value="Peptidase_M48"/>
    <property type="match status" value="1"/>
</dbReference>
<evidence type="ECO:0000256" key="2">
    <source>
        <dbReference type="ARBA" id="ARBA00022723"/>
    </source>
</evidence>
<dbReference type="InterPro" id="IPR051156">
    <property type="entry name" value="Mito/Outer_Membr_Metalloprot"/>
</dbReference>
<dbReference type="PANTHER" id="PTHR22726">
    <property type="entry name" value="METALLOENDOPEPTIDASE OMA1"/>
    <property type="match status" value="1"/>
</dbReference>
<name>A0ABU6HGB6_9RHOB</name>
<dbReference type="Gene3D" id="3.30.2010.10">
    <property type="entry name" value="Metalloproteases ('zincins'), catalytic domain"/>
    <property type="match status" value="1"/>
</dbReference>
<evidence type="ECO:0000256" key="7">
    <source>
        <dbReference type="SAM" id="Phobius"/>
    </source>
</evidence>
<keyword evidence="7" id="KW-0472">Membrane</keyword>
<dbReference type="RefSeq" id="WP_326297211.1">
    <property type="nucleotide sequence ID" value="NZ_JAYLLH010000010.1"/>
</dbReference>
<comment type="caution">
    <text evidence="10">The sequence shown here is derived from an EMBL/GenBank/DDBJ whole genome shotgun (WGS) entry which is preliminary data.</text>
</comment>
<organism evidence="10 11">
    <name type="scientific">Mesobacterium hydrothermale</name>
    <dbReference type="NCBI Taxonomy" id="3111907"/>
    <lineage>
        <taxon>Bacteria</taxon>
        <taxon>Pseudomonadati</taxon>
        <taxon>Pseudomonadota</taxon>
        <taxon>Alphaproteobacteria</taxon>
        <taxon>Rhodobacterales</taxon>
        <taxon>Roseobacteraceae</taxon>
        <taxon>Mesobacterium</taxon>
    </lineage>
</organism>
<feature type="transmembrane region" description="Helical" evidence="7">
    <location>
        <begin position="255"/>
        <end position="277"/>
    </location>
</feature>
<dbReference type="EMBL" id="JAYLLH010000010">
    <property type="protein sequence ID" value="MEC3861497.1"/>
    <property type="molecule type" value="Genomic_DNA"/>
</dbReference>
<dbReference type="PANTHER" id="PTHR22726:SF1">
    <property type="entry name" value="METALLOENDOPEPTIDASE OMA1, MITOCHONDRIAL"/>
    <property type="match status" value="1"/>
</dbReference>
<feature type="domain" description="DUF7092" evidence="9">
    <location>
        <begin position="17"/>
        <end position="68"/>
    </location>
</feature>
<evidence type="ECO:0000256" key="4">
    <source>
        <dbReference type="ARBA" id="ARBA00022833"/>
    </source>
</evidence>
<evidence type="ECO:0000256" key="6">
    <source>
        <dbReference type="RuleBase" id="RU003983"/>
    </source>
</evidence>
<protein>
    <submittedName>
        <fullName evidence="10">M48 family metallopeptidase</fullName>
    </submittedName>
</protein>
<evidence type="ECO:0000256" key="3">
    <source>
        <dbReference type="ARBA" id="ARBA00022801"/>
    </source>
</evidence>
<feature type="transmembrane region" description="Helical" evidence="7">
    <location>
        <begin position="108"/>
        <end position="127"/>
    </location>
</feature>
<dbReference type="CDD" id="cd07332">
    <property type="entry name" value="M48C_Oma1_like"/>
    <property type="match status" value="1"/>
</dbReference>
<accession>A0ABU6HGB6</accession>
<dbReference type="InterPro" id="IPR055518">
    <property type="entry name" value="DUF7092"/>
</dbReference>
<keyword evidence="11" id="KW-1185">Reference proteome</keyword>